<evidence type="ECO:0000313" key="2">
    <source>
        <dbReference type="Proteomes" id="UP000005850"/>
    </source>
</evidence>
<dbReference type="CDD" id="cd03358">
    <property type="entry name" value="LbH_WxcM_N_like"/>
    <property type="match status" value="1"/>
</dbReference>
<dbReference type="PANTHER" id="PTHR43300">
    <property type="entry name" value="ACETYLTRANSFERASE"/>
    <property type="match status" value="1"/>
</dbReference>
<keyword evidence="1" id="KW-0808">Transferase</keyword>
<proteinExistence type="predicted"/>
<dbReference type="InterPro" id="IPR050179">
    <property type="entry name" value="Trans_hexapeptide_repeat"/>
</dbReference>
<keyword evidence="1" id="KW-0012">Acyltransferase</keyword>
<dbReference type="RefSeq" id="WP_003334324.1">
    <property type="nucleotide sequence ID" value="NZ_CP007806.1"/>
</dbReference>
<dbReference type="Gene3D" id="2.160.10.10">
    <property type="entry name" value="Hexapeptide repeat proteins"/>
    <property type="match status" value="1"/>
</dbReference>
<dbReference type="HOGENOM" id="CLU_051638_9_1_9"/>
<accession>A0A075RB57</accession>
<keyword evidence="2" id="KW-1185">Reference proteome</keyword>
<dbReference type="Pfam" id="PF14602">
    <property type="entry name" value="Hexapep_2"/>
    <property type="match status" value="1"/>
</dbReference>
<dbReference type="KEGG" id="blr:BRLA_c043670"/>
<dbReference type="STRING" id="1042163.BRLA_c043670"/>
<gene>
    <name evidence="1" type="ORF">BRLA_c043670</name>
</gene>
<dbReference type="InterPro" id="IPR001451">
    <property type="entry name" value="Hexapep"/>
</dbReference>
<dbReference type="InterPro" id="IPR011004">
    <property type="entry name" value="Trimer_LpxA-like_sf"/>
</dbReference>
<dbReference type="AlphaFoldDB" id="A0A075RB57"/>
<dbReference type="Proteomes" id="UP000005850">
    <property type="component" value="Chromosome"/>
</dbReference>
<dbReference type="SUPFAM" id="SSF51161">
    <property type="entry name" value="Trimeric LpxA-like enzymes"/>
    <property type="match status" value="1"/>
</dbReference>
<dbReference type="GO" id="GO:0016746">
    <property type="term" value="F:acyltransferase activity"/>
    <property type="evidence" value="ECO:0007669"/>
    <property type="project" value="UniProtKB-KW"/>
</dbReference>
<protein>
    <submittedName>
        <fullName evidence="1">dTDP-3-amino-3,6-dideoxy-alpha-D-galactopyranose 3-N-acetyltransferase</fullName>
        <ecNumber evidence="1">2.3.1.197</ecNumber>
    </submittedName>
</protein>
<dbReference type="eggNOG" id="COG0110">
    <property type="taxonomic scope" value="Bacteria"/>
</dbReference>
<dbReference type="EC" id="2.3.1.197" evidence="1"/>
<dbReference type="EMBL" id="CP007806">
    <property type="protein sequence ID" value="AIG28631.1"/>
    <property type="molecule type" value="Genomic_DNA"/>
</dbReference>
<name>A0A075RB57_BRELA</name>
<reference evidence="1 2" key="1">
    <citation type="journal article" date="2011" name="J. Bacteriol.">
        <title>Genome sequence of Brevibacillus laterosporus LMG 15441, a pathogen of invertebrates.</title>
        <authorList>
            <person name="Djukic M."/>
            <person name="Poehlein A."/>
            <person name="Thurmer A."/>
            <person name="Daniel R."/>
        </authorList>
    </citation>
    <scope>NUCLEOTIDE SEQUENCE [LARGE SCALE GENOMIC DNA]</scope>
    <source>
        <strain evidence="1 2">LMG 15441</strain>
    </source>
</reference>
<sequence length="186" mass="19944">MSHQTHENVFIHPTAEVSKHAMIGAGTKIWNNAQIREQSTIGSQCIISKDVYIDQGVKIGNNVKIQNGVSVYHGVEIDDHVFLGPHMTFTNDLFPRACSSAWKVVPTKVEIGASIGANATIVCGTTIGAYSMVGAGSVVIRDVGAHQLVVGSPARMIGLVCYCGERIEYHKPCQACGQRIPADVMP</sequence>
<evidence type="ECO:0000313" key="1">
    <source>
        <dbReference type="EMBL" id="AIG28631.1"/>
    </source>
</evidence>
<dbReference type="Pfam" id="PF00132">
    <property type="entry name" value="Hexapep"/>
    <property type="match status" value="1"/>
</dbReference>
<dbReference type="PANTHER" id="PTHR43300:SF4">
    <property type="entry name" value="ACYL-[ACYL-CARRIER-PROTEIN]--UDP-N-ACETYLGLUCOSAMINE O-ACYLTRANSFERASE"/>
    <property type="match status" value="1"/>
</dbReference>
<organism evidence="1 2">
    <name type="scientific">Brevibacillus laterosporus LMG 15441</name>
    <dbReference type="NCBI Taxonomy" id="1042163"/>
    <lineage>
        <taxon>Bacteria</taxon>
        <taxon>Bacillati</taxon>
        <taxon>Bacillota</taxon>
        <taxon>Bacilli</taxon>
        <taxon>Bacillales</taxon>
        <taxon>Paenibacillaceae</taxon>
        <taxon>Brevibacillus</taxon>
    </lineage>
</organism>